<gene>
    <name evidence="1" type="ORF">BH695_0608</name>
</gene>
<keyword evidence="2" id="KW-1185">Reference proteome</keyword>
<dbReference type="Pfam" id="PF13366">
    <property type="entry name" value="PDDEXK_3"/>
    <property type="match status" value="1"/>
</dbReference>
<dbReference type="RefSeq" id="WP_002748929.1">
    <property type="nucleotide sequence ID" value="NZ_CP020771.1"/>
</dbReference>
<sequence>MRIAAVEQLTPIHEAQLLTYLKLRRLWLGLLINFNVPVLKQGIKRLVNN</sequence>
<name>A0AB33BP23_MICA7</name>
<accession>A0AB33BP23</accession>
<evidence type="ECO:0000313" key="2">
    <source>
        <dbReference type="Proteomes" id="UP000192439"/>
    </source>
</evidence>
<reference evidence="1 2" key="1">
    <citation type="journal article" date="2018" name="Harmful Algae">
        <title>The highly heterogeneous methylated genomes and diverse restriction-modification systems of bloom-forming Microcystis.</title>
        <authorList>
            <person name="Zhao L."/>
            <person name="Song Y."/>
            <person name="Li L."/>
            <person name="Gan N."/>
            <person name="Brand J.J."/>
            <person name="Song L."/>
        </authorList>
    </citation>
    <scope>NUCLEOTIDE SEQUENCE [LARGE SCALE GENOMIC DNA]</scope>
    <source>
        <strain evidence="1 2">PCC 7806SL</strain>
    </source>
</reference>
<organism evidence="1 2">
    <name type="scientific">Microcystis aeruginosa PCC 7806SL</name>
    <dbReference type="NCBI Taxonomy" id="1903187"/>
    <lineage>
        <taxon>Bacteria</taxon>
        <taxon>Bacillati</taxon>
        <taxon>Cyanobacteriota</taxon>
        <taxon>Cyanophyceae</taxon>
        <taxon>Oscillatoriophycideae</taxon>
        <taxon>Chroococcales</taxon>
        <taxon>Microcystaceae</taxon>
        <taxon>Microcystis</taxon>
    </lineage>
</organism>
<protein>
    <recommendedName>
        <fullName evidence="3">GxxExxY protein</fullName>
    </recommendedName>
</protein>
<dbReference type="NCBIfam" id="TIGR04256">
    <property type="entry name" value="GxxExxY"/>
    <property type="match status" value="1"/>
</dbReference>
<evidence type="ECO:0000313" key="1">
    <source>
        <dbReference type="EMBL" id="ARI79889.1"/>
    </source>
</evidence>
<dbReference type="Proteomes" id="UP000192439">
    <property type="component" value="Chromosome"/>
</dbReference>
<dbReference type="EMBL" id="CP020771">
    <property type="protein sequence ID" value="ARI79889.1"/>
    <property type="molecule type" value="Genomic_DNA"/>
</dbReference>
<dbReference type="InterPro" id="IPR026350">
    <property type="entry name" value="GxxExxY"/>
</dbReference>
<evidence type="ECO:0008006" key="3">
    <source>
        <dbReference type="Google" id="ProtNLM"/>
    </source>
</evidence>
<dbReference type="AlphaFoldDB" id="A0AB33BP23"/>
<proteinExistence type="predicted"/>